<evidence type="ECO:0008006" key="3">
    <source>
        <dbReference type="Google" id="ProtNLM"/>
    </source>
</evidence>
<sequence>MKISRHTHMVNDVKWFSEKAMASTGIDAHHRSPVGVKIMRVSLMLRQRRRWRATMQVFMDFNVAKTTRIATLNFSTLTDRSSELASALKRHRIDLCAVREARWSGSKSKDIGHGSKVVYKDSAKIRNGVDVIVLQRFRDSIAEVHRFGDRLTKEIVTTAEQCLHIFSAYTPHTGCCDQMKDGLWI</sequence>
<dbReference type="OrthoDB" id="418748at2759"/>
<reference evidence="2" key="1">
    <citation type="journal article" date="2015" name="Nat. Genet.">
        <title>The genome and transcriptome of the zoonotic hookworm Ancylostoma ceylanicum identify infection-specific gene families.</title>
        <authorList>
            <person name="Schwarz E.M."/>
            <person name="Hu Y."/>
            <person name="Antoshechkin I."/>
            <person name="Miller M.M."/>
            <person name="Sternberg P.W."/>
            <person name="Aroian R.V."/>
        </authorList>
    </citation>
    <scope>NUCLEOTIDE SEQUENCE</scope>
    <source>
        <strain evidence="2">HY135</strain>
    </source>
</reference>
<evidence type="ECO:0000313" key="1">
    <source>
        <dbReference type="EMBL" id="EYC36781.1"/>
    </source>
</evidence>
<accession>A0A016WAZ3</accession>
<dbReference type="EMBL" id="JARK01000457">
    <property type="protein sequence ID" value="EYC36781.1"/>
    <property type="molecule type" value="Genomic_DNA"/>
</dbReference>
<proteinExistence type="predicted"/>
<organism evidence="1 2">
    <name type="scientific">Ancylostoma ceylanicum</name>
    <dbReference type="NCBI Taxonomy" id="53326"/>
    <lineage>
        <taxon>Eukaryota</taxon>
        <taxon>Metazoa</taxon>
        <taxon>Ecdysozoa</taxon>
        <taxon>Nematoda</taxon>
        <taxon>Chromadorea</taxon>
        <taxon>Rhabditida</taxon>
        <taxon>Rhabditina</taxon>
        <taxon>Rhabditomorpha</taxon>
        <taxon>Strongyloidea</taxon>
        <taxon>Ancylostomatidae</taxon>
        <taxon>Ancylostomatinae</taxon>
        <taxon>Ancylostoma</taxon>
    </lineage>
</organism>
<evidence type="ECO:0000313" key="2">
    <source>
        <dbReference type="Proteomes" id="UP000024635"/>
    </source>
</evidence>
<protein>
    <recommendedName>
        <fullName evidence="3">Endonuclease/exonuclease/phosphatase domain-containing protein</fullName>
    </recommendedName>
</protein>
<gene>
    <name evidence="1" type="primary">Acey_s0857.g2719</name>
    <name evidence="1" type="ORF">Y032_0857g2719</name>
</gene>
<dbReference type="Proteomes" id="UP000024635">
    <property type="component" value="Unassembled WGS sequence"/>
</dbReference>
<name>A0A016WAZ3_9BILA</name>
<dbReference type="Gene3D" id="3.60.10.10">
    <property type="entry name" value="Endonuclease/exonuclease/phosphatase"/>
    <property type="match status" value="1"/>
</dbReference>
<dbReference type="InterPro" id="IPR036691">
    <property type="entry name" value="Endo/exonu/phosph_ase_sf"/>
</dbReference>
<dbReference type="AlphaFoldDB" id="A0A016WAZ3"/>
<keyword evidence="2" id="KW-1185">Reference proteome</keyword>
<comment type="caution">
    <text evidence="1">The sequence shown here is derived from an EMBL/GenBank/DDBJ whole genome shotgun (WGS) entry which is preliminary data.</text>
</comment>
<dbReference type="SUPFAM" id="SSF56219">
    <property type="entry name" value="DNase I-like"/>
    <property type="match status" value="1"/>
</dbReference>